<accession>A0AAD0WNN9</accession>
<dbReference type="SUPFAM" id="SSF53448">
    <property type="entry name" value="Nucleotide-diphospho-sugar transferases"/>
    <property type="match status" value="1"/>
</dbReference>
<evidence type="ECO:0000313" key="3">
    <source>
        <dbReference type="EMBL" id="AXX84941.1"/>
    </source>
</evidence>
<dbReference type="EMBL" id="NXIC01000004">
    <property type="protein sequence ID" value="RXI25705.1"/>
    <property type="molecule type" value="Genomic_DNA"/>
</dbReference>
<dbReference type="Proteomes" id="UP000262029">
    <property type="component" value="Chromosome"/>
</dbReference>
<keyword evidence="6" id="KW-1185">Reference proteome</keyword>
<sequence length="311" mass="36474">MIRFSIVIPLYNKNKCILKTLNSIKNQNYQDYEVVIVNDGSTDNSKEVVENFIEKLNLEIKQKFKLFNKDNSGVSSTRNYGVKNSSYDYIAFLDADDYWEENHLLNFVNLIDIYSDKVDMFSNASKQFQNGKFIFPKLSDYENYIGIVDYFKVSLISNGFINSSSVCVKKNIMNNNLFPLGMKNFEDMITWARIANNKGFAFSSEQTSIYVIDNAEASSHINFENYLKYEELLNKINYSYFKLKMYSIKFFLLHILYARMNMNLNSYIKDSFKVFGKSFIISTCLVIGLFFPKFILNIFRDYRKKKKDKSA</sequence>
<dbReference type="PANTHER" id="PTHR43685">
    <property type="entry name" value="GLYCOSYLTRANSFERASE"/>
    <property type="match status" value="1"/>
</dbReference>
<keyword evidence="1" id="KW-0472">Membrane</keyword>
<dbReference type="PANTHER" id="PTHR43685:SF11">
    <property type="entry name" value="GLYCOSYLTRANSFERASE TAGX-RELATED"/>
    <property type="match status" value="1"/>
</dbReference>
<evidence type="ECO:0000313" key="5">
    <source>
        <dbReference type="Proteomes" id="UP000262029"/>
    </source>
</evidence>
<dbReference type="Gene3D" id="3.90.550.10">
    <property type="entry name" value="Spore Coat Polysaccharide Biosynthesis Protein SpsA, Chain A"/>
    <property type="match status" value="1"/>
</dbReference>
<dbReference type="CDD" id="cd00761">
    <property type="entry name" value="Glyco_tranf_GTA_type"/>
    <property type="match status" value="1"/>
</dbReference>
<reference evidence="4 6" key="1">
    <citation type="submission" date="2017-09" db="EMBL/GenBank/DDBJ databases">
        <title>Genomics of the genus Arcobacter.</title>
        <authorList>
            <person name="Perez-Cataluna A."/>
            <person name="Figueras M.J."/>
            <person name="Salas-Masso N."/>
        </authorList>
    </citation>
    <scope>NUCLEOTIDE SEQUENCE [LARGE SCALE GENOMIC DNA]</scope>
    <source>
        <strain evidence="4 6">LMG 6621</strain>
    </source>
</reference>
<dbReference type="AlphaFoldDB" id="A0AAD0WNN9"/>
<dbReference type="InterPro" id="IPR001173">
    <property type="entry name" value="Glyco_trans_2-like"/>
</dbReference>
<reference evidence="3 5" key="2">
    <citation type="submission" date="2018-08" db="EMBL/GenBank/DDBJ databases">
        <title>Complete genome of the Arcobacter skirrowii type strain LMG 6621.</title>
        <authorList>
            <person name="Miller W.G."/>
            <person name="Yee E."/>
            <person name="Bono J.L."/>
        </authorList>
    </citation>
    <scope>NUCLEOTIDE SEQUENCE [LARGE SCALE GENOMIC DNA]</scope>
    <source>
        <strain evidence="3 5">CCUG 10374</strain>
    </source>
</reference>
<gene>
    <name evidence="3" type="ORF">ASKIR_1134</name>
    <name evidence="4" type="ORF">CP959_07965</name>
</gene>
<name>A0AAD0WNN9_9BACT</name>
<protein>
    <submittedName>
        <fullName evidence="3">Glycosyltransferase, family 2</fullName>
    </submittedName>
</protein>
<dbReference type="EMBL" id="CP032099">
    <property type="protein sequence ID" value="AXX84941.1"/>
    <property type="molecule type" value="Genomic_DNA"/>
</dbReference>
<organism evidence="3 5">
    <name type="scientific">Aliarcobacter skirrowii CCUG 10374</name>
    <dbReference type="NCBI Taxonomy" id="1032239"/>
    <lineage>
        <taxon>Bacteria</taxon>
        <taxon>Pseudomonadati</taxon>
        <taxon>Campylobacterota</taxon>
        <taxon>Epsilonproteobacteria</taxon>
        <taxon>Campylobacterales</taxon>
        <taxon>Arcobacteraceae</taxon>
        <taxon>Aliarcobacter</taxon>
    </lineage>
</organism>
<keyword evidence="1" id="KW-0812">Transmembrane</keyword>
<feature type="transmembrane region" description="Helical" evidence="1">
    <location>
        <begin position="280"/>
        <end position="299"/>
    </location>
</feature>
<dbReference type="Pfam" id="PF00535">
    <property type="entry name" value="Glycos_transf_2"/>
    <property type="match status" value="1"/>
</dbReference>
<evidence type="ECO:0000256" key="1">
    <source>
        <dbReference type="SAM" id="Phobius"/>
    </source>
</evidence>
<dbReference type="InterPro" id="IPR050834">
    <property type="entry name" value="Glycosyltransf_2"/>
</dbReference>
<dbReference type="InterPro" id="IPR029044">
    <property type="entry name" value="Nucleotide-diphossugar_trans"/>
</dbReference>
<dbReference type="GeneID" id="61750885"/>
<evidence type="ECO:0000313" key="4">
    <source>
        <dbReference type="EMBL" id="RXI25705.1"/>
    </source>
</evidence>
<proteinExistence type="predicted"/>
<evidence type="ECO:0000259" key="2">
    <source>
        <dbReference type="Pfam" id="PF00535"/>
    </source>
</evidence>
<dbReference type="Proteomes" id="UP000290580">
    <property type="component" value="Unassembled WGS sequence"/>
</dbReference>
<feature type="transmembrane region" description="Helical" evidence="1">
    <location>
        <begin position="243"/>
        <end position="260"/>
    </location>
</feature>
<dbReference type="RefSeq" id="WP_115588340.1">
    <property type="nucleotide sequence ID" value="NZ_CP032099.1"/>
</dbReference>
<feature type="domain" description="Glycosyltransferase 2-like" evidence="2">
    <location>
        <begin position="5"/>
        <end position="118"/>
    </location>
</feature>
<evidence type="ECO:0000313" key="6">
    <source>
        <dbReference type="Proteomes" id="UP000290580"/>
    </source>
</evidence>
<keyword evidence="1" id="KW-1133">Transmembrane helix</keyword>